<evidence type="ECO:0000259" key="9">
    <source>
        <dbReference type="PROSITE" id="PS50192"/>
    </source>
</evidence>
<dbReference type="EMBL" id="CP027668">
    <property type="protein sequence ID" value="AVO47280.1"/>
    <property type="molecule type" value="Genomic_DNA"/>
</dbReference>
<evidence type="ECO:0000256" key="4">
    <source>
        <dbReference type="ARBA" id="ARBA00029447"/>
    </source>
</evidence>
<feature type="domain" description="T-SNARE coiled-coil homology" evidence="9">
    <location>
        <begin position="592"/>
        <end position="636"/>
    </location>
</feature>
<organism evidence="11 12">
    <name type="scientific">Phreatobacter cathodiphilus</name>
    <dbReference type="NCBI Taxonomy" id="1868589"/>
    <lineage>
        <taxon>Bacteria</taxon>
        <taxon>Pseudomonadati</taxon>
        <taxon>Pseudomonadota</taxon>
        <taxon>Alphaproteobacteria</taxon>
        <taxon>Hyphomicrobiales</taxon>
        <taxon>Phreatobacteraceae</taxon>
        <taxon>Phreatobacter</taxon>
    </lineage>
</organism>
<dbReference type="PROSITE" id="PS50192">
    <property type="entry name" value="T_SNARE"/>
    <property type="match status" value="1"/>
</dbReference>
<feature type="region of interest" description="Disordered" evidence="6">
    <location>
        <begin position="448"/>
        <end position="468"/>
    </location>
</feature>
<proteinExistence type="inferred from homology"/>
<evidence type="ECO:0000259" key="8">
    <source>
        <dbReference type="PROSITE" id="PS50111"/>
    </source>
</evidence>
<dbReference type="PRINTS" id="PR00260">
    <property type="entry name" value="CHEMTRNSDUCR"/>
</dbReference>
<evidence type="ECO:0000256" key="3">
    <source>
        <dbReference type="ARBA" id="ARBA00023224"/>
    </source>
</evidence>
<gene>
    <name evidence="11" type="ORF">C6569_20770</name>
</gene>
<evidence type="ECO:0000256" key="7">
    <source>
        <dbReference type="SAM" id="Phobius"/>
    </source>
</evidence>
<name>A0A2S0NGI0_9HYPH</name>
<keyword evidence="7" id="KW-0812">Transmembrane</keyword>
<dbReference type="InterPro" id="IPR024478">
    <property type="entry name" value="HlyB_4HB_MCP"/>
</dbReference>
<comment type="subcellular location">
    <subcellularLocation>
        <location evidence="1">Cell inner membrane</location>
        <topology evidence="1">Multi-pass membrane protein</topology>
    </subcellularLocation>
</comment>
<dbReference type="GO" id="GO:0007165">
    <property type="term" value="P:signal transduction"/>
    <property type="evidence" value="ECO:0007669"/>
    <property type="project" value="UniProtKB-KW"/>
</dbReference>
<keyword evidence="2" id="KW-1003">Cell membrane</keyword>
<dbReference type="KEGG" id="phr:C6569_20770"/>
<dbReference type="Pfam" id="PF00015">
    <property type="entry name" value="MCPsignal"/>
    <property type="match status" value="1"/>
</dbReference>
<dbReference type="SMART" id="SM00283">
    <property type="entry name" value="MA"/>
    <property type="match status" value="1"/>
</dbReference>
<evidence type="ECO:0000256" key="6">
    <source>
        <dbReference type="SAM" id="MobiDB-lite"/>
    </source>
</evidence>
<dbReference type="GO" id="GO:0006935">
    <property type="term" value="P:chemotaxis"/>
    <property type="evidence" value="ECO:0007669"/>
    <property type="project" value="InterPro"/>
</dbReference>
<accession>A0A2S0NGI0</accession>
<feature type="domain" description="HAMP" evidence="10">
    <location>
        <begin position="347"/>
        <end position="400"/>
    </location>
</feature>
<dbReference type="GO" id="GO:0005886">
    <property type="term" value="C:plasma membrane"/>
    <property type="evidence" value="ECO:0007669"/>
    <property type="project" value="UniProtKB-SubCell"/>
</dbReference>
<dbReference type="Pfam" id="PF12729">
    <property type="entry name" value="4HB_MCP_1"/>
    <property type="match status" value="1"/>
</dbReference>
<feature type="domain" description="Methyl-accepting transducer" evidence="8">
    <location>
        <begin position="440"/>
        <end position="676"/>
    </location>
</feature>
<keyword evidence="7" id="KW-0472">Membrane</keyword>
<dbReference type="GO" id="GO:0004888">
    <property type="term" value="F:transmembrane signaling receptor activity"/>
    <property type="evidence" value="ECO:0007669"/>
    <property type="project" value="InterPro"/>
</dbReference>
<keyword evidence="3 5" id="KW-0807">Transducer</keyword>
<evidence type="ECO:0000256" key="5">
    <source>
        <dbReference type="PROSITE-ProRule" id="PRU00284"/>
    </source>
</evidence>
<dbReference type="PANTHER" id="PTHR32089">
    <property type="entry name" value="METHYL-ACCEPTING CHEMOTAXIS PROTEIN MCPB"/>
    <property type="match status" value="1"/>
</dbReference>
<keyword evidence="2" id="KW-0997">Cell inner membrane</keyword>
<dbReference type="Pfam" id="PF00672">
    <property type="entry name" value="HAMP"/>
    <property type="match status" value="1"/>
</dbReference>
<sequence>MIALNLRAKLVIGFAALIVIAATSAGFSVWQAGQIAASMEQVSSVRSPTALLGMKMADDLSQTGIALRDQMIAPDDVNLSRWDTAWASLKESRDRMDGLASSFSTDEQRASWTAVRPLFEQLEEAHKALLALINTPAQYPALTTYERMVTPQLQPLEAALTELVTREIQNPQANERLLGAAVGLQASILSAVRDLRGFVHRGQDAEKAQFEQAWNTVNARLKTITDMTGSMSPDQMRVLNRVRVGIISIRRGATLVINERSGPTWNGPMNHLTDRVAPISDKILTALQGPLAAGGERKGGLIDQQTGLLAAETAAATDRARSLSTLLLAAAGLSALAGLVIAFLLSRMIATPIAGMTRAMRSLSEGALDTAIPGLGRRDEIGAMAGTMEVFRDTMAAAEEARAAQDAARAAEAERLARRNAVAEDFVARMSALAETFTASSGRVEDAARDLSATAEETSRQAGEVAGAAETASVNVQTVAASTEELAASVREINVQVARSSQSAEKAVADARVTEGQIRNLATAADRIGDVINLIKAIADQTNLLALNATIEAARAGEAGRGFAIVASEVKSLAAQTAKATEDIAAKVAEIQNATAETVDSIDAIAGSIGQIREITAAVASAVEEQGSATSEIADNCQRAAGAATGVTGTIGGVGQAAEATGRSAHALMDLASDLSTNAGTLQAEVQTFVEALRAA</sequence>
<evidence type="ECO:0000256" key="1">
    <source>
        <dbReference type="ARBA" id="ARBA00004429"/>
    </source>
</evidence>
<protein>
    <recommendedName>
        <fullName evidence="13">Methyl-accepting chemotaxis protein</fullName>
    </recommendedName>
</protein>
<evidence type="ECO:0000259" key="10">
    <source>
        <dbReference type="PROSITE" id="PS50885"/>
    </source>
</evidence>
<dbReference type="CDD" id="cd06225">
    <property type="entry name" value="HAMP"/>
    <property type="match status" value="1"/>
</dbReference>
<evidence type="ECO:0000313" key="11">
    <source>
        <dbReference type="EMBL" id="AVO47280.1"/>
    </source>
</evidence>
<feature type="transmembrane region" description="Helical" evidence="7">
    <location>
        <begin position="326"/>
        <end position="350"/>
    </location>
</feature>
<dbReference type="Proteomes" id="UP000237889">
    <property type="component" value="Chromosome"/>
</dbReference>
<dbReference type="OrthoDB" id="8482111at2"/>
<dbReference type="PROSITE" id="PS50885">
    <property type="entry name" value="HAMP"/>
    <property type="match status" value="1"/>
</dbReference>
<keyword evidence="7" id="KW-1133">Transmembrane helix</keyword>
<dbReference type="SMART" id="SM00304">
    <property type="entry name" value="HAMP"/>
    <property type="match status" value="1"/>
</dbReference>
<dbReference type="InterPro" id="IPR004090">
    <property type="entry name" value="Chemotax_Me-accpt_rcpt"/>
</dbReference>
<dbReference type="PANTHER" id="PTHR32089:SF112">
    <property type="entry name" value="LYSOZYME-LIKE PROTEIN-RELATED"/>
    <property type="match status" value="1"/>
</dbReference>
<evidence type="ECO:0008006" key="13">
    <source>
        <dbReference type="Google" id="ProtNLM"/>
    </source>
</evidence>
<dbReference type="AlphaFoldDB" id="A0A2S0NGI0"/>
<evidence type="ECO:0000313" key="12">
    <source>
        <dbReference type="Proteomes" id="UP000237889"/>
    </source>
</evidence>
<dbReference type="InterPro" id="IPR004089">
    <property type="entry name" value="MCPsignal_dom"/>
</dbReference>
<reference evidence="11 12" key="1">
    <citation type="submission" date="2018-03" db="EMBL/GenBank/DDBJ databases">
        <title>Genome sequencing of Phreatobacter sp.</title>
        <authorList>
            <person name="Kim S.-J."/>
            <person name="Heo J."/>
            <person name="Kwon S.-W."/>
        </authorList>
    </citation>
    <scope>NUCLEOTIDE SEQUENCE [LARGE SCALE GENOMIC DNA]</scope>
    <source>
        <strain evidence="11 12">S-12</strain>
    </source>
</reference>
<dbReference type="Gene3D" id="1.10.287.950">
    <property type="entry name" value="Methyl-accepting chemotaxis protein"/>
    <property type="match status" value="1"/>
</dbReference>
<dbReference type="SUPFAM" id="SSF58104">
    <property type="entry name" value="Methyl-accepting chemotaxis protein (MCP) signaling domain"/>
    <property type="match status" value="1"/>
</dbReference>
<dbReference type="InterPro" id="IPR000727">
    <property type="entry name" value="T_SNARE_dom"/>
</dbReference>
<comment type="similarity">
    <text evidence="4">Belongs to the methyl-accepting chemotaxis (MCP) protein family.</text>
</comment>
<dbReference type="Gene3D" id="6.10.340.10">
    <property type="match status" value="1"/>
</dbReference>
<evidence type="ECO:0000256" key="2">
    <source>
        <dbReference type="ARBA" id="ARBA00022519"/>
    </source>
</evidence>
<keyword evidence="12" id="KW-1185">Reference proteome</keyword>
<dbReference type="PROSITE" id="PS50111">
    <property type="entry name" value="CHEMOTAXIS_TRANSDUC_2"/>
    <property type="match status" value="1"/>
</dbReference>
<dbReference type="InterPro" id="IPR003660">
    <property type="entry name" value="HAMP_dom"/>
</dbReference>